<feature type="signal peptide" evidence="2">
    <location>
        <begin position="1"/>
        <end position="22"/>
    </location>
</feature>
<dbReference type="Pfam" id="PF20130">
    <property type="entry name" value="DUF6520"/>
    <property type="match status" value="1"/>
</dbReference>
<name>A0A1M7ZKE1_9BACT</name>
<evidence type="ECO:0000256" key="2">
    <source>
        <dbReference type="SAM" id="SignalP"/>
    </source>
</evidence>
<sequence>MKRLKNLLPAIALLVGATMAMAMNFADNPTIRFAEDPDTHVWYDLTGITPGASTYECDYAPTETCSREEDSNSSPQVEVGEFVKNGSLPLAMP</sequence>
<dbReference type="STRING" id="1073327.SAMN04488108_4025"/>
<reference evidence="4" key="1">
    <citation type="submission" date="2016-12" db="EMBL/GenBank/DDBJ databases">
        <authorList>
            <person name="Varghese N."/>
            <person name="Submissions S."/>
        </authorList>
    </citation>
    <scope>NUCLEOTIDE SEQUENCE [LARGE SCALE GENOMIC DNA]</scope>
    <source>
        <strain evidence="4">DSM 25035</strain>
    </source>
</reference>
<protein>
    <recommendedName>
        <fullName evidence="5">NVEALA protein</fullName>
    </recommendedName>
</protein>
<dbReference type="OrthoDB" id="827934at2"/>
<feature type="chain" id="PRO_5012048604" description="NVEALA protein" evidence="2">
    <location>
        <begin position="23"/>
        <end position="93"/>
    </location>
</feature>
<dbReference type="Proteomes" id="UP000184609">
    <property type="component" value="Unassembled WGS sequence"/>
</dbReference>
<gene>
    <name evidence="3" type="ORF">SAMN04488108_4025</name>
</gene>
<evidence type="ECO:0008006" key="5">
    <source>
        <dbReference type="Google" id="ProtNLM"/>
    </source>
</evidence>
<evidence type="ECO:0000313" key="4">
    <source>
        <dbReference type="Proteomes" id="UP000184609"/>
    </source>
</evidence>
<evidence type="ECO:0000313" key="3">
    <source>
        <dbReference type="EMBL" id="SHO65364.1"/>
    </source>
</evidence>
<dbReference type="EMBL" id="FRXN01000008">
    <property type="protein sequence ID" value="SHO65364.1"/>
    <property type="molecule type" value="Genomic_DNA"/>
</dbReference>
<feature type="region of interest" description="Disordered" evidence="1">
    <location>
        <begin position="63"/>
        <end position="93"/>
    </location>
</feature>
<dbReference type="RefSeq" id="WP_073573627.1">
    <property type="nucleotide sequence ID" value="NZ_FRXN01000008.1"/>
</dbReference>
<keyword evidence="2" id="KW-0732">Signal</keyword>
<accession>A0A1M7ZKE1</accession>
<organism evidence="3 4">
    <name type="scientific">Algoriphagus zhangzhouensis</name>
    <dbReference type="NCBI Taxonomy" id="1073327"/>
    <lineage>
        <taxon>Bacteria</taxon>
        <taxon>Pseudomonadati</taxon>
        <taxon>Bacteroidota</taxon>
        <taxon>Cytophagia</taxon>
        <taxon>Cytophagales</taxon>
        <taxon>Cyclobacteriaceae</taxon>
        <taxon>Algoriphagus</taxon>
    </lineage>
</organism>
<keyword evidence="4" id="KW-1185">Reference proteome</keyword>
<dbReference type="AlphaFoldDB" id="A0A1M7ZKE1"/>
<evidence type="ECO:0000256" key="1">
    <source>
        <dbReference type="SAM" id="MobiDB-lite"/>
    </source>
</evidence>
<proteinExistence type="predicted"/>
<dbReference type="InterPro" id="IPR045391">
    <property type="entry name" value="DUF6520"/>
</dbReference>